<dbReference type="Proteomes" id="UP001056384">
    <property type="component" value="Chromosome 3"/>
</dbReference>
<accession>A0A9Q9EIT0</accession>
<evidence type="ECO:0000313" key="4">
    <source>
        <dbReference type="EMBL" id="USW50658.1"/>
    </source>
</evidence>
<evidence type="ECO:0000259" key="3">
    <source>
        <dbReference type="Pfam" id="PF01073"/>
    </source>
</evidence>
<dbReference type="InterPro" id="IPR002225">
    <property type="entry name" value="3Beta_OHSteriod_DH/Estase"/>
</dbReference>
<dbReference type="SUPFAM" id="SSF51735">
    <property type="entry name" value="NAD(P)-binding Rossmann-fold domains"/>
    <property type="match status" value="1"/>
</dbReference>
<keyword evidence="5" id="KW-1185">Reference proteome</keyword>
<dbReference type="Gene3D" id="3.40.50.720">
    <property type="entry name" value="NAD(P)-binding Rossmann-like Domain"/>
    <property type="match status" value="1"/>
</dbReference>
<feature type="domain" description="3-beta hydroxysteroid dehydrogenase/isomerase" evidence="3">
    <location>
        <begin position="52"/>
        <end position="249"/>
    </location>
</feature>
<dbReference type="InterPro" id="IPR036291">
    <property type="entry name" value="NAD(P)-bd_dom_sf"/>
</dbReference>
<gene>
    <name evidence="4" type="ORF">Slin15195_G039770</name>
</gene>
<comment type="similarity">
    <text evidence="2">Belongs to the NAD(P)-dependent epimerase/dehydratase family. Dihydroflavonol-4-reductase subfamily.</text>
</comment>
<proteinExistence type="inferred from homology"/>
<keyword evidence="1" id="KW-0560">Oxidoreductase</keyword>
<evidence type="ECO:0000256" key="1">
    <source>
        <dbReference type="ARBA" id="ARBA00023002"/>
    </source>
</evidence>
<organism evidence="4 5">
    <name type="scientific">Septoria linicola</name>
    <dbReference type="NCBI Taxonomy" id="215465"/>
    <lineage>
        <taxon>Eukaryota</taxon>
        <taxon>Fungi</taxon>
        <taxon>Dikarya</taxon>
        <taxon>Ascomycota</taxon>
        <taxon>Pezizomycotina</taxon>
        <taxon>Dothideomycetes</taxon>
        <taxon>Dothideomycetidae</taxon>
        <taxon>Mycosphaerellales</taxon>
        <taxon>Mycosphaerellaceae</taxon>
        <taxon>Septoria</taxon>
    </lineage>
</organism>
<dbReference type="PANTHER" id="PTHR10366:SF564">
    <property type="entry name" value="STEROL-4-ALPHA-CARBOXYLATE 3-DEHYDROGENASE, DECARBOXYLATING"/>
    <property type="match status" value="1"/>
</dbReference>
<dbReference type="InterPro" id="IPR050425">
    <property type="entry name" value="NAD(P)_dehydrat-like"/>
</dbReference>
<dbReference type="EMBL" id="CP099420">
    <property type="protein sequence ID" value="USW50658.1"/>
    <property type="molecule type" value="Genomic_DNA"/>
</dbReference>
<evidence type="ECO:0000256" key="2">
    <source>
        <dbReference type="ARBA" id="ARBA00023445"/>
    </source>
</evidence>
<dbReference type="Pfam" id="PF01073">
    <property type="entry name" value="3Beta_HSD"/>
    <property type="match status" value="1"/>
</dbReference>
<dbReference type="GO" id="GO:0016616">
    <property type="term" value="F:oxidoreductase activity, acting on the CH-OH group of donors, NAD or NADP as acceptor"/>
    <property type="evidence" value="ECO:0007669"/>
    <property type="project" value="InterPro"/>
</dbReference>
<evidence type="ECO:0000313" key="5">
    <source>
        <dbReference type="Proteomes" id="UP001056384"/>
    </source>
</evidence>
<name>A0A9Q9EIT0_9PEZI</name>
<dbReference type="CDD" id="cd05227">
    <property type="entry name" value="AR_SDR_e"/>
    <property type="match status" value="1"/>
</dbReference>
<dbReference type="AlphaFoldDB" id="A0A9Q9EIT0"/>
<protein>
    <submittedName>
        <fullName evidence="4">3-beta hydroxysteroid dehydrogenase/isomerase, NAD(P)-binding domain superfamily</fullName>
    </submittedName>
</protein>
<sequence length="379" mass="41243">MMPHSSNWLRNSTEISHTALKTNNAAAHAVDKVKSAVPKSGKNSSSERSLILITGGTGFVATWVINAFLSNGYSVRTTVRDASKGDDVKNTHSGHAERLEIAIVDDITKPGAFDEAVKGVDGVVHTASPFVLNFKDNERDLLHPAIEGTKSVLASIAKNAPQVERVVITSSFAAILDPKQGARPGYTYSEKDWNPTTYEEAKTGDGTIAYTASKTFAEKAALDFVNEHRPNFTVAAINPPMIYGPLAQKVDIDHLNTSSADVWRFLDGSLDKQVPETGFPAFADKNERYFIVGGTFTNADIASSLRKAFPNKSSKIPDPGNAKSFEHFQVDNSKSKNELHISYIPIEQCIADTGKSLLQVEEASQKGSKYGGQEWFRHV</sequence>
<reference evidence="4" key="1">
    <citation type="submission" date="2022-06" db="EMBL/GenBank/DDBJ databases">
        <title>Complete genome sequences of two strains of the flax pathogen Septoria linicola.</title>
        <authorList>
            <person name="Lapalu N."/>
            <person name="Simon A."/>
            <person name="Demenou B."/>
            <person name="Paumier D."/>
            <person name="Guillot M.-P."/>
            <person name="Gout L."/>
            <person name="Valade R."/>
        </authorList>
    </citation>
    <scope>NUCLEOTIDE SEQUENCE</scope>
    <source>
        <strain evidence="4">SE15195</strain>
    </source>
</reference>
<dbReference type="PANTHER" id="PTHR10366">
    <property type="entry name" value="NAD DEPENDENT EPIMERASE/DEHYDRATASE"/>
    <property type="match status" value="1"/>
</dbReference>
<dbReference type="GO" id="GO:0006694">
    <property type="term" value="P:steroid biosynthetic process"/>
    <property type="evidence" value="ECO:0007669"/>
    <property type="project" value="InterPro"/>
</dbReference>